<sequence length="95" mass="10532">MVGRGPSIASDASVHEVCRVRPSWAELGGGPQPCVVVCHDEDDEDDDDEDDEDEDDNNDENNDDERSLEEKSASFASFVKRGKKKEKKLILPLIS</sequence>
<evidence type="ECO:0000313" key="3">
    <source>
        <dbReference type="Proteomes" id="UP000600918"/>
    </source>
</evidence>
<dbReference type="Proteomes" id="UP000600918">
    <property type="component" value="Unassembled WGS sequence"/>
</dbReference>
<accession>A0A834U940</accession>
<evidence type="ECO:0000256" key="1">
    <source>
        <dbReference type="SAM" id="MobiDB-lite"/>
    </source>
</evidence>
<feature type="compositionally biased region" description="Acidic residues" evidence="1">
    <location>
        <begin position="40"/>
        <end position="63"/>
    </location>
</feature>
<keyword evidence="3" id="KW-1185">Reference proteome</keyword>
<protein>
    <submittedName>
        <fullName evidence="2">Uncharacterized protein</fullName>
    </submittedName>
</protein>
<comment type="caution">
    <text evidence="2">The sequence shown here is derived from an EMBL/GenBank/DDBJ whole genome shotgun (WGS) entry which is preliminary data.</text>
</comment>
<gene>
    <name evidence="2" type="ORF">H0235_008665</name>
</gene>
<name>A0A834U940_VESPE</name>
<organism evidence="2 3">
    <name type="scientific">Vespula pensylvanica</name>
    <name type="common">Western yellow jacket</name>
    <name type="synonym">Wasp</name>
    <dbReference type="NCBI Taxonomy" id="30213"/>
    <lineage>
        <taxon>Eukaryota</taxon>
        <taxon>Metazoa</taxon>
        <taxon>Ecdysozoa</taxon>
        <taxon>Arthropoda</taxon>
        <taxon>Hexapoda</taxon>
        <taxon>Insecta</taxon>
        <taxon>Pterygota</taxon>
        <taxon>Neoptera</taxon>
        <taxon>Endopterygota</taxon>
        <taxon>Hymenoptera</taxon>
        <taxon>Apocrita</taxon>
        <taxon>Aculeata</taxon>
        <taxon>Vespoidea</taxon>
        <taxon>Vespidae</taxon>
        <taxon>Vespinae</taxon>
        <taxon>Vespula</taxon>
    </lineage>
</organism>
<proteinExistence type="predicted"/>
<dbReference type="AlphaFoldDB" id="A0A834U940"/>
<evidence type="ECO:0000313" key="2">
    <source>
        <dbReference type="EMBL" id="KAF7423382.1"/>
    </source>
</evidence>
<dbReference type="EMBL" id="JACSDY010000007">
    <property type="protein sequence ID" value="KAF7423382.1"/>
    <property type="molecule type" value="Genomic_DNA"/>
</dbReference>
<reference evidence="2" key="1">
    <citation type="journal article" date="2020" name="G3 (Bethesda)">
        <title>High-Quality Assemblies for Three Invasive Social Wasps from the &lt;i&gt;Vespula&lt;/i&gt; Genus.</title>
        <authorList>
            <person name="Harrop T.W.R."/>
            <person name="Guhlin J."/>
            <person name="McLaughlin G.M."/>
            <person name="Permina E."/>
            <person name="Stockwell P."/>
            <person name="Gilligan J."/>
            <person name="Le Lec M.F."/>
            <person name="Gruber M.A.M."/>
            <person name="Quinn O."/>
            <person name="Lovegrove M."/>
            <person name="Duncan E.J."/>
            <person name="Remnant E.J."/>
            <person name="Van Eeckhoven J."/>
            <person name="Graham B."/>
            <person name="Knapp R.A."/>
            <person name="Langford K.W."/>
            <person name="Kronenberg Z."/>
            <person name="Press M.O."/>
            <person name="Eacker S.M."/>
            <person name="Wilson-Rankin E.E."/>
            <person name="Purcell J."/>
            <person name="Lester P.J."/>
            <person name="Dearden P.K."/>
        </authorList>
    </citation>
    <scope>NUCLEOTIDE SEQUENCE</scope>
    <source>
        <strain evidence="2">Volc-1</strain>
    </source>
</reference>
<feature type="region of interest" description="Disordered" evidence="1">
    <location>
        <begin position="25"/>
        <end position="86"/>
    </location>
</feature>